<gene>
    <name evidence="2" type="ORF">RF679_14185</name>
</gene>
<dbReference type="InterPro" id="IPR007372">
    <property type="entry name" value="Lipid/polyisoprenoid-bd_YceI"/>
</dbReference>
<dbReference type="RefSeq" id="WP_309481282.1">
    <property type="nucleotide sequence ID" value="NZ_CP133720.1"/>
</dbReference>
<sequence>MTLNLSTKLQLILSRAVLWLGVSLFTCVSARAADLERYRIDPDHTFTFFEYKHWGLSLQRGRFDRSTGSVEIDFEARTGKVVLEIETGSISTGVGLFDNRLKSSQFFDSERFPKIVFTSNRLIFDEQNNLQALEGLLRIKDVSKVVRFDLHHFHCRFMPLYFARACGANGSAKILRSEFDLGSYAPFVSDEVTLWFNLEAIKE</sequence>
<evidence type="ECO:0000313" key="3">
    <source>
        <dbReference type="Proteomes" id="UP001181355"/>
    </source>
</evidence>
<dbReference type="InterPro" id="IPR036761">
    <property type="entry name" value="TTHA0802/YceI-like_sf"/>
</dbReference>
<proteinExistence type="predicted"/>
<dbReference type="Gene3D" id="2.40.128.110">
    <property type="entry name" value="Lipid/polyisoprenoid-binding, YceI-like"/>
    <property type="match status" value="1"/>
</dbReference>
<dbReference type="EMBL" id="CP133720">
    <property type="protein sequence ID" value="WMW79787.1"/>
    <property type="molecule type" value="Genomic_DNA"/>
</dbReference>
<feature type="domain" description="Lipid/polyisoprenoid-binding YceI-like" evidence="1">
    <location>
        <begin position="37"/>
        <end position="201"/>
    </location>
</feature>
<dbReference type="Proteomes" id="UP001181355">
    <property type="component" value="Chromosome"/>
</dbReference>
<accession>A0ABY9REZ7</accession>
<keyword evidence="3" id="KW-1185">Reference proteome</keyword>
<reference evidence="2" key="1">
    <citation type="submission" date="2023-09" db="EMBL/GenBank/DDBJ databases">
        <title>Undibacterium sp. 20NA77.5 isolated from freshwater.</title>
        <authorList>
            <person name="Le V."/>
            <person name="Ko S.-R."/>
            <person name="Ahn C.-Y."/>
            <person name="Oh H.-M."/>
        </authorList>
    </citation>
    <scope>NUCLEOTIDE SEQUENCE</scope>
    <source>
        <strain evidence="2">20NA77.5</strain>
    </source>
</reference>
<organism evidence="2 3">
    <name type="scientific">Undibacterium cyanobacteriorum</name>
    <dbReference type="NCBI Taxonomy" id="3073561"/>
    <lineage>
        <taxon>Bacteria</taxon>
        <taxon>Pseudomonadati</taxon>
        <taxon>Pseudomonadota</taxon>
        <taxon>Betaproteobacteria</taxon>
        <taxon>Burkholderiales</taxon>
        <taxon>Oxalobacteraceae</taxon>
        <taxon>Undibacterium</taxon>
    </lineage>
</organism>
<dbReference type="PANTHER" id="PTHR34406:SF2">
    <property type="entry name" value="PERIPLASMIC PROTEIN"/>
    <property type="match status" value="1"/>
</dbReference>
<evidence type="ECO:0000259" key="1">
    <source>
        <dbReference type="SMART" id="SM00867"/>
    </source>
</evidence>
<evidence type="ECO:0000313" key="2">
    <source>
        <dbReference type="EMBL" id="WMW79787.1"/>
    </source>
</evidence>
<dbReference type="SMART" id="SM00867">
    <property type="entry name" value="YceI"/>
    <property type="match status" value="1"/>
</dbReference>
<dbReference type="PANTHER" id="PTHR34406">
    <property type="entry name" value="PROTEIN YCEI"/>
    <property type="match status" value="1"/>
</dbReference>
<name>A0ABY9REZ7_9BURK</name>
<dbReference type="SUPFAM" id="SSF101874">
    <property type="entry name" value="YceI-like"/>
    <property type="match status" value="1"/>
</dbReference>
<protein>
    <submittedName>
        <fullName evidence="2">YceI family protein</fullName>
    </submittedName>
</protein>
<dbReference type="Pfam" id="PF04264">
    <property type="entry name" value="YceI"/>
    <property type="match status" value="1"/>
</dbReference>